<dbReference type="Proteomes" id="UP000029868">
    <property type="component" value="Unassembled WGS sequence"/>
</dbReference>
<sequence length="265" mass="31035">MINKALKHYGFNKDNDIRYEYPNGYGKHKKKVVLTVYQCEPVVEVYLDDINFTVIDIASLTLLESNAFIAHRRNDGQLCARANGESRAYLHRLIVKPSNTLQVDHINHCPLDNRLSNLRECSAKQNNIAKRNSRINRVLNTGLIGVSHLNEESDEPAIYMVVHPIDGFYPDKFTCEHEAAQFRDERFECFFMGKYHDGQWFTLNFINWNFEPEERSVTSDAARDYDGYMGWICQKQIDDGIEWLKQQHWAKSFYDSFIAKYEDDD</sequence>
<protein>
    <recommendedName>
        <fullName evidence="1">HNH nuclease domain-containing protein</fullName>
    </recommendedName>
</protein>
<dbReference type="EMBL" id="JQEC01000027">
    <property type="protein sequence ID" value="KGJ93333.1"/>
    <property type="molecule type" value="Genomic_DNA"/>
</dbReference>
<reference evidence="2 3" key="1">
    <citation type="submission" date="2014-08" db="EMBL/GenBank/DDBJ databases">
        <title>Genomic and Phenotypic Diversity of Colwellia psychrerythraea strains from Disparate Marine Basins.</title>
        <authorList>
            <person name="Techtmann S.M."/>
            <person name="Stelling S.C."/>
            <person name="Utturkar S.M."/>
            <person name="Alshibli N."/>
            <person name="Harris A."/>
            <person name="Brown S.D."/>
            <person name="Hazen T.C."/>
        </authorList>
    </citation>
    <scope>NUCLEOTIDE SEQUENCE [LARGE SCALE GENOMIC DNA]</scope>
    <source>
        <strain evidence="2 3">GAB14E</strain>
    </source>
</reference>
<gene>
    <name evidence="2" type="ORF">GAB14E_2657</name>
</gene>
<organism evidence="2 3">
    <name type="scientific">Colwellia psychrerythraea</name>
    <name type="common">Vibrio psychroerythus</name>
    <dbReference type="NCBI Taxonomy" id="28229"/>
    <lineage>
        <taxon>Bacteria</taxon>
        <taxon>Pseudomonadati</taxon>
        <taxon>Pseudomonadota</taxon>
        <taxon>Gammaproteobacteria</taxon>
        <taxon>Alteromonadales</taxon>
        <taxon>Colwelliaceae</taxon>
        <taxon>Colwellia</taxon>
    </lineage>
</organism>
<feature type="domain" description="HNH nuclease" evidence="1">
    <location>
        <begin position="97"/>
        <end position="127"/>
    </location>
</feature>
<dbReference type="PATRIC" id="fig|28229.3.peg.2283"/>
<dbReference type="RefSeq" id="WP_033082330.1">
    <property type="nucleotide sequence ID" value="NZ_JQEC01000027.1"/>
</dbReference>
<accession>A0A099KUJ6</accession>
<dbReference type="InterPro" id="IPR003615">
    <property type="entry name" value="HNH_nuc"/>
</dbReference>
<comment type="caution">
    <text evidence="2">The sequence shown here is derived from an EMBL/GenBank/DDBJ whole genome shotgun (WGS) entry which is preliminary data.</text>
</comment>
<evidence type="ECO:0000259" key="1">
    <source>
        <dbReference type="Pfam" id="PF13392"/>
    </source>
</evidence>
<evidence type="ECO:0000313" key="3">
    <source>
        <dbReference type="Proteomes" id="UP000029868"/>
    </source>
</evidence>
<name>A0A099KUJ6_COLPS</name>
<dbReference type="InterPro" id="IPR044925">
    <property type="entry name" value="His-Me_finger_sf"/>
</dbReference>
<dbReference type="Pfam" id="PF13392">
    <property type="entry name" value="HNH_3"/>
    <property type="match status" value="1"/>
</dbReference>
<dbReference type="AlphaFoldDB" id="A0A099KUJ6"/>
<evidence type="ECO:0000313" key="2">
    <source>
        <dbReference type="EMBL" id="KGJ93333.1"/>
    </source>
</evidence>
<dbReference type="SUPFAM" id="SSF54060">
    <property type="entry name" value="His-Me finger endonucleases"/>
    <property type="match status" value="1"/>
</dbReference>
<dbReference type="OrthoDB" id="7057500at2"/>
<dbReference type="Gene3D" id="3.90.75.20">
    <property type="match status" value="1"/>
</dbReference>
<proteinExistence type="predicted"/>